<dbReference type="SFLD" id="SFLDS00003">
    <property type="entry name" value="Haloacid_Dehalogenase"/>
    <property type="match status" value="1"/>
</dbReference>
<dbReference type="Gene3D" id="3.40.50.1000">
    <property type="entry name" value="HAD superfamily/HAD-like"/>
    <property type="match status" value="1"/>
</dbReference>
<dbReference type="InterPro" id="IPR050155">
    <property type="entry name" value="HAD-like_hydrolase_sf"/>
</dbReference>
<evidence type="ECO:0000313" key="1">
    <source>
        <dbReference type="EMBL" id="GLX76754.1"/>
    </source>
</evidence>
<dbReference type="PANTHER" id="PTHR43434">
    <property type="entry name" value="PHOSPHOGLYCOLATE PHOSPHATASE"/>
    <property type="match status" value="1"/>
</dbReference>
<dbReference type="InterPro" id="IPR023198">
    <property type="entry name" value="PGP-like_dom2"/>
</dbReference>
<dbReference type="SFLD" id="SFLDG01135">
    <property type="entry name" value="C1.5.6:_HAD__Beta-PGM__Phospha"/>
    <property type="match status" value="1"/>
</dbReference>
<dbReference type="NCBIfam" id="TIGR01549">
    <property type="entry name" value="HAD-SF-IA-v1"/>
    <property type="match status" value="1"/>
</dbReference>
<reference evidence="1 2" key="1">
    <citation type="submission" date="2023-03" db="EMBL/GenBank/DDBJ databases">
        <title>Draft genome sequence of Thalassotalea insulae KCTC 62186T.</title>
        <authorList>
            <person name="Sawabe T."/>
        </authorList>
    </citation>
    <scope>NUCLEOTIDE SEQUENCE [LARGE SCALE GENOMIC DNA]</scope>
    <source>
        <strain evidence="1 2">KCTC 62186</strain>
    </source>
</reference>
<dbReference type="RefSeq" id="WP_284242543.1">
    <property type="nucleotide sequence ID" value="NZ_BSST01000001.1"/>
</dbReference>
<proteinExistence type="predicted"/>
<dbReference type="Proteomes" id="UP001157186">
    <property type="component" value="Unassembled WGS sequence"/>
</dbReference>
<comment type="caution">
    <text evidence="1">The sequence shown here is derived from an EMBL/GenBank/DDBJ whole genome shotgun (WGS) entry which is preliminary data.</text>
</comment>
<dbReference type="InterPro" id="IPR023214">
    <property type="entry name" value="HAD_sf"/>
</dbReference>
<dbReference type="SFLD" id="SFLDG01129">
    <property type="entry name" value="C1.5:_HAD__Beta-PGM__Phosphata"/>
    <property type="match status" value="1"/>
</dbReference>
<dbReference type="NCBIfam" id="TIGR01509">
    <property type="entry name" value="HAD-SF-IA-v3"/>
    <property type="match status" value="1"/>
</dbReference>
<dbReference type="InterPro" id="IPR041492">
    <property type="entry name" value="HAD_2"/>
</dbReference>
<sequence length="215" mass="24222">MHHYKLVIFDWDGTVMDSVARIVSSMQSAAKDLALEIPSAEQVREIIGLSLPKAAEILFPKLTAAIGESLHQRYKVQYKALDTTPTPLFDNAINLLEQLRQQDKLLAVATGKGRDGLERVWQMTDTKHYFHSSRCGYECQSKPHPEMLEQILAELNVRPEEAVMIGDTRHDMAMAKNANVDRIGVTYGVDDKITLAQYQPKAIVDSLFELQDLLL</sequence>
<gene>
    <name evidence="1" type="ORF">tinsulaeT_00940</name>
</gene>
<dbReference type="Pfam" id="PF13419">
    <property type="entry name" value="HAD_2"/>
    <property type="match status" value="1"/>
</dbReference>
<accession>A0ABQ6GMB3</accession>
<dbReference type="EMBL" id="BSST01000001">
    <property type="protein sequence ID" value="GLX76754.1"/>
    <property type="molecule type" value="Genomic_DNA"/>
</dbReference>
<dbReference type="SUPFAM" id="SSF56784">
    <property type="entry name" value="HAD-like"/>
    <property type="match status" value="1"/>
</dbReference>
<evidence type="ECO:0000313" key="2">
    <source>
        <dbReference type="Proteomes" id="UP001157186"/>
    </source>
</evidence>
<protein>
    <submittedName>
        <fullName evidence="1">Haloacid dehalogenase</fullName>
    </submittedName>
</protein>
<keyword evidence="2" id="KW-1185">Reference proteome</keyword>
<organism evidence="1 2">
    <name type="scientific">Thalassotalea insulae</name>
    <dbReference type="NCBI Taxonomy" id="2056778"/>
    <lineage>
        <taxon>Bacteria</taxon>
        <taxon>Pseudomonadati</taxon>
        <taxon>Pseudomonadota</taxon>
        <taxon>Gammaproteobacteria</taxon>
        <taxon>Alteromonadales</taxon>
        <taxon>Colwelliaceae</taxon>
        <taxon>Thalassotalea</taxon>
    </lineage>
</organism>
<dbReference type="Gene3D" id="1.10.150.240">
    <property type="entry name" value="Putative phosphatase, domain 2"/>
    <property type="match status" value="1"/>
</dbReference>
<dbReference type="InterPro" id="IPR006439">
    <property type="entry name" value="HAD-SF_hydro_IA"/>
</dbReference>
<dbReference type="InterPro" id="IPR036412">
    <property type="entry name" value="HAD-like_sf"/>
</dbReference>
<dbReference type="PANTHER" id="PTHR43434:SF24">
    <property type="entry name" value="HYDROLASE-RELATED"/>
    <property type="match status" value="1"/>
</dbReference>
<name>A0ABQ6GMB3_9GAMM</name>